<dbReference type="Proteomes" id="UP000650533">
    <property type="component" value="Chromosome 11"/>
</dbReference>
<gene>
    <name evidence="2" type="ORF">RhiXN_10624</name>
</gene>
<dbReference type="KEGG" id="rsx:RhiXN_10624"/>
<dbReference type="RefSeq" id="XP_043184537.1">
    <property type="nucleotide sequence ID" value="XM_043330440.1"/>
</dbReference>
<dbReference type="Gene3D" id="3.40.50.150">
    <property type="entry name" value="Vaccinia Virus protein VP39"/>
    <property type="match status" value="1"/>
</dbReference>
<proteinExistence type="predicted"/>
<organism evidence="2 3">
    <name type="scientific">Rhizoctonia solani</name>
    <dbReference type="NCBI Taxonomy" id="456999"/>
    <lineage>
        <taxon>Eukaryota</taxon>
        <taxon>Fungi</taxon>
        <taxon>Dikarya</taxon>
        <taxon>Basidiomycota</taxon>
        <taxon>Agaricomycotina</taxon>
        <taxon>Agaricomycetes</taxon>
        <taxon>Cantharellales</taxon>
        <taxon>Ceratobasidiaceae</taxon>
        <taxon>Rhizoctonia</taxon>
    </lineage>
</organism>
<feature type="region of interest" description="Disordered" evidence="1">
    <location>
        <begin position="404"/>
        <end position="436"/>
    </location>
</feature>
<feature type="region of interest" description="Disordered" evidence="1">
    <location>
        <begin position="290"/>
        <end position="325"/>
    </location>
</feature>
<evidence type="ECO:0000313" key="3">
    <source>
        <dbReference type="Proteomes" id="UP000650533"/>
    </source>
</evidence>
<protein>
    <submittedName>
        <fullName evidence="2">Methyltransferase domain protein</fullName>
    </submittedName>
</protein>
<feature type="compositionally biased region" description="Low complexity" evidence="1">
    <location>
        <begin position="352"/>
        <end position="378"/>
    </location>
</feature>
<sequence length="682" mass="73444">MDAPTSFLPPLKRLDECHAPQIHQILTRLVTIYLPKVRGTALIDEDLESLQADDFERSFAIRWLTGFIARGEEWSGLYTEGEDDLNSGAPTANSDSSIGRFQTEFLDDTYLARTTAYDRAAALLGACAGSSASGAISREFKFAPSSASSEGHFISENEGSESNLPPITISLQDESISTGDHTAVGLQTWGSACILAERITRDPIAFGLPDSFMDTGSFSNVQGARNVPSTASIDSSNFTIVATDYHPAVLENLRANVQNNFPISNVDHKPTVDVQPLDWSLYLNGKPTTDLSRAPSTVPTPAIGTPVGGVERNDINDKPLPSLRSVISPDTQTALAPEATVFPPIQTPFTPSFSVASSTSTPTTSHSPQTPQTPRTTRSPPPNLARAVFSRLIARGLKFEMPAGASGLDQNSELSKKPEVDSPNSEEDFPTQSLDLIPNGATALDQTIETEEFLPAQISNPSLLLDASRSELLCPTLLGLTTQGTSKIDSTRTNILPPCLDETGSLLCSDNRDATFNPNGDPHPTSSHALGFEQSASIGDLNFMSRDNRKQTSFIEPGASAEPPFDQPFDIIFGADVVYEISHIALVRGVVERLLRKPSYRPSSPPAYFHLIMPLRPTHADEANSVDMAFPRAEDVSLKHGSEEILAIIKTETYARSAGVGRADEVHMYTTASGGSREFPPS</sequence>
<feature type="region of interest" description="Disordered" evidence="1">
    <location>
        <begin position="352"/>
        <end position="383"/>
    </location>
</feature>
<evidence type="ECO:0000313" key="2">
    <source>
        <dbReference type="EMBL" id="QRW24300.1"/>
    </source>
</evidence>
<dbReference type="GO" id="GO:0008168">
    <property type="term" value="F:methyltransferase activity"/>
    <property type="evidence" value="ECO:0007669"/>
    <property type="project" value="UniProtKB-KW"/>
</dbReference>
<keyword evidence="2" id="KW-0808">Transferase</keyword>
<dbReference type="EMBL" id="CP059668">
    <property type="protein sequence ID" value="QRW24300.1"/>
    <property type="molecule type" value="Genomic_DNA"/>
</dbReference>
<accession>A0A8H8P4G1</accession>
<name>A0A8H8P4G1_9AGAM</name>
<dbReference type="GO" id="GO:0032259">
    <property type="term" value="P:methylation"/>
    <property type="evidence" value="ECO:0007669"/>
    <property type="project" value="UniProtKB-KW"/>
</dbReference>
<dbReference type="AlphaFoldDB" id="A0A8H8P4G1"/>
<keyword evidence="2" id="KW-0489">Methyltransferase</keyword>
<reference evidence="2" key="1">
    <citation type="submission" date="2020-05" db="EMBL/GenBank/DDBJ databases">
        <title>Evolutionary and genomic comparisons of hybrid uninucleate and nonhybrid Rhizoctonia fungi.</title>
        <authorList>
            <person name="Li C."/>
            <person name="Chen X."/>
        </authorList>
    </citation>
    <scope>NUCLEOTIDE SEQUENCE</scope>
    <source>
        <strain evidence="2">AG-1 IA</strain>
    </source>
</reference>
<evidence type="ECO:0000256" key="1">
    <source>
        <dbReference type="SAM" id="MobiDB-lite"/>
    </source>
</evidence>
<dbReference type="GeneID" id="67032903"/>
<dbReference type="InterPro" id="IPR029063">
    <property type="entry name" value="SAM-dependent_MTases_sf"/>
</dbReference>
<feature type="compositionally biased region" description="Polar residues" evidence="1">
    <location>
        <begin position="290"/>
        <end position="299"/>
    </location>
</feature>